<evidence type="ECO:0000256" key="3">
    <source>
        <dbReference type="ARBA" id="ARBA00023274"/>
    </source>
</evidence>
<dbReference type="PANTHER" id="PTHR11661:SF2">
    <property type="entry name" value="LARGE RIBOSOMAL SUBUNIT PROTEIN UL11"/>
    <property type="match status" value="1"/>
</dbReference>
<dbReference type="GO" id="GO:0070180">
    <property type="term" value="F:large ribosomal subunit rRNA binding"/>
    <property type="evidence" value="ECO:0007669"/>
    <property type="project" value="TreeGrafter"/>
</dbReference>
<dbReference type="Pfam" id="PF00298">
    <property type="entry name" value="Ribosomal_L11"/>
    <property type="match status" value="1"/>
</dbReference>
<dbReference type="GO" id="GO:0003735">
    <property type="term" value="F:structural constituent of ribosome"/>
    <property type="evidence" value="ECO:0007669"/>
    <property type="project" value="InterPro"/>
</dbReference>
<keyword evidence="3" id="KW-0687">Ribonucleoprotein</keyword>
<dbReference type="InterPro" id="IPR036796">
    <property type="entry name" value="Ribosomal_uL11_N_sf"/>
</dbReference>
<dbReference type="EMBL" id="MNPJ01000016">
    <property type="protein sequence ID" value="OQS54811.1"/>
    <property type="molecule type" value="Genomic_DNA"/>
</dbReference>
<feature type="domain" description="Large ribosomal subunit protein uL11 C-terminal" evidence="4">
    <location>
        <begin position="75"/>
        <end position="148"/>
    </location>
</feature>
<dbReference type="PANTHER" id="PTHR11661">
    <property type="entry name" value="60S RIBOSOMAL PROTEIN L12"/>
    <property type="match status" value="1"/>
</dbReference>
<gene>
    <name evidence="5" type="primary">RPL12</name>
    <name evidence="5" type="ORF">EHP00_166</name>
</gene>
<dbReference type="Gene3D" id="3.30.1550.10">
    <property type="entry name" value="Ribosomal protein L11/L12, N-terminal domain"/>
    <property type="match status" value="1"/>
</dbReference>
<reference evidence="5 6" key="1">
    <citation type="journal article" date="2017" name="Environ. Microbiol.">
        <title>Decay of the glycolytic pathway and adaptation to intranuclear parasitism within Enterocytozoonidae microsporidia.</title>
        <authorList>
            <person name="Wiredu Boakye D."/>
            <person name="Jaroenlak P."/>
            <person name="Prachumwat A."/>
            <person name="Williams T.A."/>
            <person name="Bateman K.S."/>
            <person name="Itsathitphaisarn O."/>
            <person name="Sritunyalucksana K."/>
            <person name="Paszkiewicz K.H."/>
            <person name="Moore K.A."/>
            <person name="Stentiford G.D."/>
            <person name="Williams B.A."/>
        </authorList>
    </citation>
    <scope>NUCLEOTIDE SEQUENCE [LARGE SCALE GENOMIC DNA]</scope>
    <source>
        <strain evidence="5 6">TH1</strain>
    </source>
</reference>
<organism evidence="5 6">
    <name type="scientific">Ecytonucleospora hepatopenaei</name>
    <dbReference type="NCBI Taxonomy" id="646526"/>
    <lineage>
        <taxon>Eukaryota</taxon>
        <taxon>Fungi</taxon>
        <taxon>Fungi incertae sedis</taxon>
        <taxon>Microsporidia</taxon>
        <taxon>Enterocytozoonidae</taxon>
        <taxon>Ecytonucleospora</taxon>
    </lineage>
</organism>
<dbReference type="SUPFAM" id="SSF46906">
    <property type="entry name" value="Ribosomal protein L11, C-terminal domain"/>
    <property type="match status" value="1"/>
</dbReference>
<dbReference type="AlphaFoldDB" id="A0A1W0E6D4"/>
<dbReference type="SMART" id="SM00649">
    <property type="entry name" value="RL11"/>
    <property type="match status" value="1"/>
</dbReference>
<dbReference type="GO" id="GO:0006412">
    <property type="term" value="P:translation"/>
    <property type="evidence" value="ECO:0007669"/>
    <property type="project" value="InterPro"/>
</dbReference>
<evidence type="ECO:0000256" key="2">
    <source>
        <dbReference type="ARBA" id="ARBA00022980"/>
    </source>
</evidence>
<comment type="caution">
    <text evidence="5">The sequence shown here is derived from an EMBL/GenBank/DDBJ whole genome shotgun (WGS) entry which is preliminary data.</text>
</comment>
<evidence type="ECO:0000259" key="4">
    <source>
        <dbReference type="Pfam" id="PF00298"/>
    </source>
</evidence>
<name>A0A1W0E6D4_9MICR</name>
<dbReference type="InterPro" id="IPR000911">
    <property type="entry name" value="Ribosomal_uL11"/>
</dbReference>
<dbReference type="OrthoDB" id="1478556at2759"/>
<dbReference type="Gene3D" id="1.10.10.250">
    <property type="entry name" value="Ribosomal protein L11, C-terminal domain"/>
    <property type="match status" value="1"/>
</dbReference>
<dbReference type="SUPFAM" id="SSF54747">
    <property type="entry name" value="Ribosomal L11/L12e N-terminal domain"/>
    <property type="match status" value="1"/>
</dbReference>
<dbReference type="VEuPathDB" id="MicrosporidiaDB:EHP00_166"/>
<sequence length="183" mass="20132">MVKFPERDPTKDYLVVRVTGGEQPGPIFSQKAGQMKLPGKVVGEDIKKLTVKEYKLQKIHVELAVKDRKAELKLVPTTSQLIVKELKETRQPKKKGGEKIDQIHDGSLSFKGLCNVVDIVHEDRSRSNTPKGTMKQVLGTALAVGCSVEGHNPKDVIKAINGGRSEIATLLNLKEAALPEYLN</sequence>
<proteinExistence type="inferred from homology"/>
<dbReference type="STRING" id="646526.A0A1W0E6D4"/>
<evidence type="ECO:0000256" key="1">
    <source>
        <dbReference type="ARBA" id="ARBA00010537"/>
    </source>
</evidence>
<keyword evidence="6" id="KW-1185">Reference proteome</keyword>
<dbReference type="InterPro" id="IPR036769">
    <property type="entry name" value="Ribosomal_uL11_C_sf"/>
</dbReference>
<dbReference type="Proteomes" id="UP000192758">
    <property type="component" value="Unassembled WGS sequence"/>
</dbReference>
<evidence type="ECO:0000313" key="6">
    <source>
        <dbReference type="Proteomes" id="UP000192758"/>
    </source>
</evidence>
<comment type="similarity">
    <text evidence="1">Belongs to the universal ribosomal protein uL11 family.</text>
</comment>
<dbReference type="InterPro" id="IPR020783">
    <property type="entry name" value="Ribosomal_uL11_C"/>
</dbReference>
<dbReference type="GO" id="GO:0022625">
    <property type="term" value="C:cytosolic large ribosomal subunit"/>
    <property type="evidence" value="ECO:0007669"/>
    <property type="project" value="TreeGrafter"/>
</dbReference>
<evidence type="ECO:0000313" key="5">
    <source>
        <dbReference type="EMBL" id="OQS54811.1"/>
    </source>
</evidence>
<keyword evidence="2" id="KW-0689">Ribosomal protein</keyword>
<accession>A0A1W0E6D4</accession>
<protein>
    <submittedName>
        <fullName evidence="5">RPL12</fullName>
    </submittedName>
</protein>